<protein>
    <submittedName>
        <fullName evidence="1">Uncharacterized protein</fullName>
    </submittedName>
</protein>
<gene>
    <name evidence="1" type="ORF">WN944_002737</name>
</gene>
<dbReference type="Pfam" id="PF14009">
    <property type="entry name" value="PADRE"/>
    <property type="match status" value="1"/>
</dbReference>
<organism evidence="1 2">
    <name type="scientific">Citrus x changshan-huyou</name>
    <dbReference type="NCBI Taxonomy" id="2935761"/>
    <lineage>
        <taxon>Eukaryota</taxon>
        <taxon>Viridiplantae</taxon>
        <taxon>Streptophyta</taxon>
        <taxon>Embryophyta</taxon>
        <taxon>Tracheophyta</taxon>
        <taxon>Spermatophyta</taxon>
        <taxon>Magnoliopsida</taxon>
        <taxon>eudicotyledons</taxon>
        <taxon>Gunneridae</taxon>
        <taxon>Pentapetalae</taxon>
        <taxon>rosids</taxon>
        <taxon>malvids</taxon>
        <taxon>Sapindales</taxon>
        <taxon>Rutaceae</taxon>
        <taxon>Aurantioideae</taxon>
        <taxon>Citrus</taxon>
    </lineage>
</organism>
<name>A0AAP0MH41_9ROSI</name>
<dbReference type="InterPro" id="IPR025322">
    <property type="entry name" value="PADRE_dom"/>
</dbReference>
<evidence type="ECO:0000313" key="1">
    <source>
        <dbReference type="EMBL" id="KAK9210367.1"/>
    </source>
</evidence>
<comment type="caution">
    <text evidence="1">The sequence shown here is derived from an EMBL/GenBank/DDBJ whole genome shotgun (WGS) entry which is preliminary data.</text>
</comment>
<dbReference type="EMBL" id="JBCGBO010000004">
    <property type="protein sequence ID" value="KAK9210367.1"/>
    <property type="molecule type" value="Genomic_DNA"/>
</dbReference>
<accession>A0AAP0MH41</accession>
<keyword evidence="2" id="KW-1185">Reference proteome</keyword>
<sequence>MACWMILFRSSSSLSSSTTINSVRVVDLNGHVEEFDHPVSVSQVTGKQPKQFVFTAAQLLTAVLKPLKPETLLEPGRLYFLLPSSAFQMADVSPLDLAIIVKKLTAKAKSKNPEVRSRARSTFEAVERLPGKRSWKPILDTIREISFRRSESEEL</sequence>
<proteinExistence type="predicted"/>
<dbReference type="AlphaFoldDB" id="A0AAP0MH41"/>
<reference evidence="1 2" key="1">
    <citation type="submission" date="2024-05" db="EMBL/GenBank/DDBJ databases">
        <title>Haplotype-resolved chromosome-level genome assembly of Huyou (Citrus changshanensis).</title>
        <authorList>
            <person name="Miao C."/>
            <person name="Chen W."/>
            <person name="Wu Y."/>
            <person name="Wang L."/>
            <person name="Zhao S."/>
            <person name="Grierson D."/>
            <person name="Xu C."/>
            <person name="Chen K."/>
        </authorList>
    </citation>
    <scope>NUCLEOTIDE SEQUENCE [LARGE SCALE GENOMIC DNA]</scope>
    <source>
        <strain evidence="1">01-14</strain>
        <tissue evidence="1">Leaf</tissue>
    </source>
</reference>
<dbReference type="Proteomes" id="UP001428341">
    <property type="component" value="Unassembled WGS sequence"/>
</dbReference>
<evidence type="ECO:0000313" key="2">
    <source>
        <dbReference type="Proteomes" id="UP001428341"/>
    </source>
</evidence>
<dbReference type="PANTHER" id="PTHR33052">
    <property type="entry name" value="DUF4228 DOMAIN PROTEIN-RELATED"/>
    <property type="match status" value="1"/>
</dbReference>